<dbReference type="AlphaFoldDB" id="A0A1S1Q799"/>
<protein>
    <submittedName>
        <fullName evidence="2">NADP transhydrogenase subunit alpha</fullName>
    </submittedName>
</protein>
<dbReference type="GO" id="GO:0016491">
    <property type="term" value="F:oxidoreductase activity"/>
    <property type="evidence" value="ECO:0007669"/>
    <property type="project" value="InterPro"/>
</dbReference>
<dbReference type="Gene3D" id="3.90.660.10">
    <property type="match status" value="1"/>
</dbReference>
<reference evidence="3" key="1">
    <citation type="submission" date="2016-07" db="EMBL/GenBank/DDBJ databases">
        <title>Frankia sp. NRRL B-16219 Genome sequencing.</title>
        <authorList>
            <person name="Ghodhbane-Gtari F."/>
            <person name="Swanson E."/>
            <person name="Gueddou A."/>
            <person name="Louati M."/>
            <person name="Nouioui I."/>
            <person name="Hezbri K."/>
            <person name="Abebe-Akele F."/>
            <person name="Simpson S."/>
            <person name="Morris K."/>
            <person name="Thomas K."/>
            <person name="Gtari M."/>
            <person name="Tisa L.S."/>
        </authorList>
    </citation>
    <scope>NUCLEOTIDE SEQUENCE [LARGE SCALE GENOMIC DNA]</scope>
    <source>
        <strain evidence="3">NRRL B-16219</strain>
    </source>
</reference>
<evidence type="ECO:0000313" key="3">
    <source>
        <dbReference type="Proteomes" id="UP000179769"/>
    </source>
</evidence>
<dbReference type="Pfam" id="PF01593">
    <property type="entry name" value="Amino_oxidase"/>
    <property type="match status" value="1"/>
</dbReference>
<dbReference type="RefSeq" id="WP_071063941.1">
    <property type="nucleotide sequence ID" value="NZ_MAXA01000214.1"/>
</dbReference>
<feature type="domain" description="Amine oxidase" evidence="1">
    <location>
        <begin position="107"/>
        <end position="314"/>
    </location>
</feature>
<dbReference type="OrthoDB" id="5792777at2"/>
<dbReference type="Gene3D" id="3.50.50.60">
    <property type="entry name" value="FAD/NAD(P)-binding domain"/>
    <property type="match status" value="1"/>
</dbReference>
<sequence>MAKVIVAGGGIAGVACARELRARGIGVEVRDRGRVIGGRMASRWIDGRIVDAGASYFTARSPEFIEVVDDWLIRGLVRPWTHRFPVIDGPSATLSEPVPGPLRYAAPHGIRSLVADLATRGGLRVSQSSPISMVRPGPVVDGEPVDAVVLAMPDPQALRHLDPDLDTERTELIGRRWSPALALLAGWEARGWPPLDGAFVHGDPTLAWIADDGRRRGDNAPVLVAHSTAEFAAGRLTDPRAAAGDLTAALRRLLGIPTDPAWTYVQRWTFARPEQPRERTYFLGQARVGLAGDGWGEPRVESAWRSGTELARAIAEAVG</sequence>
<dbReference type="Pfam" id="PF13450">
    <property type="entry name" value="NAD_binding_8"/>
    <property type="match status" value="1"/>
</dbReference>
<evidence type="ECO:0000259" key="1">
    <source>
        <dbReference type="Pfam" id="PF01593"/>
    </source>
</evidence>
<dbReference type="PANTHER" id="PTHR16128">
    <property type="entry name" value="FAD/NAD(P)-BINDING OXIDOREDUCTASE FAMILY PROTEIN"/>
    <property type="match status" value="1"/>
</dbReference>
<dbReference type="InterPro" id="IPR002937">
    <property type="entry name" value="Amino_oxidase"/>
</dbReference>
<accession>A0A1S1Q799</accession>
<keyword evidence="3" id="KW-1185">Reference proteome</keyword>
<evidence type="ECO:0000313" key="2">
    <source>
        <dbReference type="EMBL" id="OHV28074.1"/>
    </source>
</evidence>
<dbReference type="PROSITE" id="PS51257">
    <property type="entry name" value="PROKAR_LIPOPROTEIN"/>
    <property type="match status" value="1"/>
</dbReference>
<gene>
    <name evidence="2" type="ORF">BBK14_18215</name>
</gene>
<dbReference type="PANTHER" id="PTHR16128:SF5">
    <property type="entry name" value="FAD_NAD(P)-BINDING OXIDOREDUCTASE FAMILY PROTEIN"/>
    <property type="match status" value="1"/>
</dbReference>
<dbReference type="Proteomes" id="UP000179769">
    <property type="component" value="Unassembled WGS sequence"/>
</dbReference>
<dbReference type="EMBL" id="MAXA01000214">
    <property type="protein sequence ID" value="OHV28074.1"/>
    <property type="molecule type" value="Genomic_DNA"/>
</dbReference>
<organism evidence="2 3">
    <name type="scientific">Parafrankia soli</name>
    <dbReference type="NCBI Taxonomy" id="2599596"/>
    <lineage>
        <taxon>Bacteria</taxon>
        <taxon>Bacillati</taxon>
        <taxon>Actinomycetota</taxon>
        <taxon>Actinomycetes</taxon>
        <taxon>Frankiales</taxon>
        <taxon>Frankiaceae</taxon>
        <taxon>Parafrankia</taxon>
    </lineage>
</organism>
<name>A0A1S1Q799_9ACTN</name>
<comment type="caution">
    <text evidence="2">The sequence shown here is derived from an EMBL/GenBank/DDBJ whole genome shotgun (WGS) entry which is preliminary data.</text>
</comment>
<dbReference type="SUPFAM" id="SSF51905">
    <property type="entry name" value="FAD/NAD(P)-binding domain"/>
    <property type="match status" value="1"/>
</dbReference>
<dbReference type="InterPro" id="IPR036188">
    <property type="entry name" value="FAD/NAD-bd_sf"/>
</dbReference>
<proteinExistence type="predicted"/>